<dbReference type="InParanoid" id="A0A212FJG1"/>
<dbReference type="EMBL" id="AGBW02008268">
    <property type="protein sequence ID" value="OWR53875.1"/>
    <property type="molecule type" value="Genomic_DNA"/>
</dbReference>
<keyword evidence="2" id="KW-1185">Reference proteome</keyword>
<protein>
    <submittedName>
        <fullName evidence="1">Uncharacterized protein</fullName>
    </submittedName>
</protein>
<gene>
    <name evidence="1" type="ORF">KGM_205250</name>
</gene>
<accession>A0A212FJG1</accession>
<proteinExistence type="predicted"/>
<dbReference type="AlphaFoldDB" id="A0A212FJG1"/>
<reference evidence="1 2" key="1">
    <citation type="journal article" date="2011" name="Cell">
        <title>The monarch butterfly genome yields insights into long-distance migration.</title>
        <authorList>
            <person name="Zhan S."/>
            <person name="Merlin C."/>
            <person name="Boore J.L."/>
            <person name="Reppert S.M."/>
        </authorList>
    </citation>
    <scope>NUCLEOTIDE SEQUENCE [LARGE SCALE GENOMIC DNA]</scope>
    <source>
        <strain evidence="1">F-2</strain>
    </source>
</reference>
<dbReference type="KEGG" id="dpl:KGM_205250"/>
<evidence type="ECO:0000313" key="2">
    <source>
        <dbReference type="Proteomes" id="UP000007151"/>
    </source>
</evidence>
<name>A0A212FJG1_DANPL</name>
<dbReference type="Proteomes" id="UP000007151">
    <property type="component" value="Unassembled WGS sequence"/>
</dbReference>
<organism evidence="1 2">
    <name type="scientific">Danaus plexippus plexippus</name>
    <dbReference type="NCBI Taxonomy" id="278856"/>
    <lineage>
        <taxon>Eukaryota</taxon>
        <taxon>Metazoa</taxon>
        <taxon>Ecdysozoa</taxon>
        <taxon>Arthropoda</taxon>
        <taxon>Hexapoda</taxon>
        <taxon>Insecta</taxon>
        <taxon>Pterygota</taxon>
        <taxon>Neoptera</taxon>
        <taxon>Endopterygota</taxon>
        <taxon>Lepidoptera</taxon>
        <taxon>Glossata</taxon>
        <taxon>Ditrysia</taxon>
        <taxon>Papilionoidea</taxon>
        <taxon>Nymphalidae</taxon>
        <taxon>Danainae</taxon>
        <taxon>Danaini</taxon>
        <taxon>Danaina</taxon>
        <taxon>Danaus</taxon>
        <taxon>Danaus</taxon>
    </lineage>
</organism>
<comment type="caution">
    <text evidence="1">The sequence shown here is derived from an EMBL/GenBank/DDBJ whole genome shotgun (WGS) entry which is preliminary data.</text>
</comment>
<evidence type="ECO:0000313" key="1">
    <source>
        <dbReference type="EMBL" id="OWR53875.1"/>
    </source>
</evidence>
<sequence>MLLLAAVGAVELLMSRGQRMFGAVLR</sequence>